<gene>
    <name evidence="2" type="ORF">UFOPK3402_00022</name>
</gene>
<sequence>MNDEPNPTIATTTTRAPNLRENRGEKAMTTAPIAASGTSTTAACTTSECRGRPNAVSKMAVSVSARMAPP</sequence>
<dbReference type="EMBL" id="CAFBLS010000002">
    <property type="protein sequence ID" value="CAB4857320.1"/>
    <property type="molecule type" value="Genomic_DNA"/>
</dbReference>
<name>A0A6J7CHL5_9ZZZZ</name>
<proteinExistence type="predicted"/>
<organism evidence="2">
    <name type="scientific">freshwater metagenome</name>
    <dbReference type="NCBI Taxonomy" id="449393"/>
    <lineage>
        <taxon>unclassified sequences</taxon>
        <taxon>metagenomes</taxon>
        <taxon>ecological metagenomes</taxon>
    </lineage>
</organism>
<accession>A0A6J7CHL5</accession>
<evidence type="ECO:0000313" key="2">
    <source>
        <dbReference type="EMBL" id="CAB4857320.1"/>
    </source>
</evidence>
<feature type="region of interest" description="Disordered" evidence="1">
    <location>
        <begin position="1"/>
        <end position="48"/>
    </location>
</feature>
<evidence type="ECO:0000256" key="1">
    <source>
        <dbReference type="SAM" id="MobiDB-lite"/>
    </source>
</evidence>
<reference evidence="2" key="1">
    <citation type="submission" date="2020-05" db="EMBL/GenBank/DDBJ databases">
        <authorList>
            <person name="Chiriac C."/>
            <person name="Salcher M."/>
            <person name="Ghai R."/>
            <person name="Kavagutti S V."/>
        </authorList>
    </citation>
    <scope>NUCLEOTIDE SEQUENCE</scope>
</reference>
<protein>
    <submittedName>
        <fullName evidence="2">Unannotated protein</fullName>
    </submittedName>
</protein>
<feature type="compositionally biased region" description="Low complexity" evidence="1">
    <location>
        <begin position="29"/>
        <end position="47"/>
    </location>
</feature>
<dbReference type="AlphaFoldDB" id="A0A6J7CHL5"/>